<evidence type="ECO:0000313" key="9">
    <source>
        <dbReference type="Proteomes" id="UP000808146"/>
    </source>
</evidence>
<proteinExistence type="inferred from homology"/>
<evidence type="ECO:0000256" key="6">
    <source>
        <dbReference type="PIRNR" id="PIRNR002889"/>
    </source>
</evidence>
<dbReference type="AlphaFoldDB" id="A0A9D7QNW5"/>
<keyword evidence="8" id="KW-0282">Flagellum</keyword>
<keyword evidence="8" id="KW-0966">Cell projection</keyword>
<dbReference type="PANTHER" id="PTHR30435">
    <property type="entry name" value="FLAGELLAR PROTEIN"/>
    <property type="match status" value="1"/>
</dbReference>
<evidence type="ECO:0000259" key="7">
    <source>
        <dbReference type="Pfam" id="PF00460"/>
    </source>
</evidence>
<protein>
    <recommendedName>
        <fullName evidence="3 6">Flagellar basal body rod protein FlgB</fullName>
    </recommendedName>
</protein>
<evidence type="ECO:0000256" key="4">
    <source>
        <dbReference type="ARBA" id="ARBA00023143"/>
    </source>
</evidence>
<evidence type="ECO:0000313" key="8">
    <source>
        <dbReference type="EMBL" id="MBK8891410.1"/>
    </source>
</evidence>
<dbReference type="GO" id="GO:0030694">
    <property type="term" value="C:bacterial-type flagellum basal body, rod"/>
    <property type="evidence" value="ECO:0007669"/>
    <property type="project" value="InterPro"/>
</dbReference>
<evidence type="ECO:0000256" key="2">
    <source>
        <dbReference type="ARBA" id="ARBA00009677"/>
    </source>
</evidence>
<dbReference type="PIRSF" id="PIRSF002889">
    <property type="entry name" value="Rod_FlgB"/>
    <property type="match status" value="1"/>
</dbReference>
<dbReference type="InterPro" id="IPR001444">
    <property type="entry name" value="Flag_bb_rod_N"/>
</dbReference>
<evidence type="ECO:0000256" key="3">
    <source>
        <dbReference type="ARBA" id="ARBA00014376"/>
    </source>
</evidence>
<comment type="similarity">
    <text evidence="2 6">Belongs to the flagella basal body rod proteins family.</text>
</comment>
<feature type="domain" description="Flagellar basal body rod protein N-terminal" evidence="7">
    <location>
        <begin position="10"/>
        <end position="39"/>
    </location>
</feature>
<dbReference type="InterPro" id="IPR006300">
    <property type="entry name" value="FlgB"/>
</dbReference>
<name>A0A9D7QNW5_9RHOO</name>
<sequence length="130" mass="14238">MIESLDKLFQFQQNALNLRAFRQQLIASNIANADTPGFKARDIDFAAALSRATTGHSVPLRTTSNRHLGAASQNEPATVLYRTPRQPSIDGNTVDMDVERNRFADNAVHYDANLTVLGGQIKLMLAALQG</sequence>
<dbReference type="Proteomes" id="UP000808146">
    <property type="component" value="Unassembled WGS sequence"/>
</dbReference>
<dbReference type="InterPro" id="IPR019776">
    <property type="entry name" value="Flagellar_basal_body_rod_CS"/>
</dbReference>
<accession>A0A9D7QNW5</accession>
<dbReference type="PROSITE" id="PS00588">
    <property type="entry name" value="FLAGELLA_BB_ROD"/>
    <property type="match status" value="1"/>
</dbReference>
<comment type="subunit">
    <text evidence="6">The basal body constitutes a major portion of the flagellar organelle and consists of a number of rings mounted on a central rod.</text>
</comment>
<dbReference type="Pfam" id="PF00460">
    <property type="entry name" value="Flg_bb_rod"/>
    <property type="match status" value="1"/>
</dbReference>
<comment type="subcellular location">
    <subcellularLocation>
        <location evidence="1 6">Bacterial flagellum basal body</location>
    </subcellularLocation>
</comment>
<dbReference type="EMBL" id="JADKBR010000017">
    <property type="protein sequence ID" value="MBK8891410.1"/>
    <property type="molecule type" value="Genomic_DNA"/>
</dbReference>
<reference evidence="8" key="1">
    <citation type="submission" date="2020-10" db="EMBL/GenBank/DDBJ databases">
        <title>Connecting structure to function with the recovery of over 1000 high-quality activated sludge metagenome-assembled genomes encoding full-length rRNA genes using long-read sequencing.</title>
        <authorList>
            <person name="Singleton C.M."/>
            <person name="Petriglieri F."/>
            <person name="Kristensen J.M."/>
            <person name="Kirkegaard R.H."/>
            <person name="Michaelsen T.Y."/>
            <person name="Andersen M.H."/>
            <person name="Karst S.M."/>
            <person name="Dueholm M.S."/>
            <person name="Nielsen P.H."/>
            <person name="Albertsen M."/>
        </authorList>
    </citation>
    <scope>NUCLEOTIDE SEQUENCE</scope>
    <source>
        <strain evidence="8">OdNE_18-Q3-R46-58_BAT3C.305</strain>
    </source>
</reference>
<evidence type="ECO:0000256" key="5">
    <source>
        <dbReference type="ARBA" id="ARBA00024934"/>
    </source>
</evidence>
<evidence type="ECO:0000256" key="1">
    <source>
        <dbReference type="ARBA" id="ARBA00004117"/>
    </source>
</evidence>
<dbReference type="PANTHER" id="PTHR30435:SF12">
    <property type="entry name" value="FLAGELLAR BASAL BODY ROD PROTEIN FLGB"/>
    <property type="match status" value="1"/>
</dbReference>
<dbReference type="NCBIfam" id="TIGR01396">
    <property type="entry name" value="FlgB"/>
    <property type="match status" value="1"/>
</dbReference>
<comment type="caution">
    <text evidence="8">The sequence shown here is derived from an EMBL/GenBank/DDBJ whole genome shotgun (WGS) entry which is preliminary data.</text>
</comment>
<gene>
    <name evidence="8" type="primary">flgB</name>
    <name evidence="8" type="ORF">IPN75_14115</name>
</gene>
<comment type="function">
    <text evidence="5 6">Structural component of flagellum, the bacterial motility apparatus. Part of the rod structure of flagellar basal body.</text>
</comment>
<dbReference type="GO" id="GO:0071973">
    <property type="term" value="P:bacterial-type flagellum-dependent cell motility"/>
    <property type="evidence" value="ECO:0007669"/>
    <property type="project" value="InterPro"/>
</dbReference>
<keyword evidence="8" id="KW-0969">Cilium</keyword>
<keyword evidence="4 6" id="KW-0975">Bacterial flagellum</keyword>
<organism evidence="8 9">
    <name type="scientific">Candidatus Dechloromonas phosphorivorans</name>
    <dbReference type="NCBI Taxonomy" id="2899244"/>
    <lineage>
        <taxon>Bacteria</taxon>
        <taxon>Pseudomonadati</taxon>
        <taxon>Pseudomonadota</taxon>
        <taxon>Betaproteobacteria</taxon>
        <taxon>Rhodocyclales</taxon>
        <taxon>Azonexaceae</taxon>
        <taxon>Dechloromonas</taxon>
    </lineage>
</organism>